<comment type="caution">
    <text evidence="3">The sequence shown here is derived from an EMBL/GenBank/DDBJ whole genome shotgun (WGS) entry which is preliminary data.</text>
</comment>
<keyword evidence="4" id="KW-1185">Reference proteome</keyword>
<evidence type="ECO:0000256" key="2">
    <source>
        <dbReference type="SAM" id="SignalP"/>
    </source>
</evidence>
<dbReference type="InterPro" id="IPR052030">
    <property type="entry name" value="Peptidase_M20/M20A_hydrolases"/>
</dbReference>
<dbReference type="InterPro" id="IPR036264">
    <property type="entry name" value="Bact_exopeptidase_dim_dom"/>
</dbReference>
<feature type="region of interest" description="Disordered" evidence="1">
    <location>
        <begin position="395"/>
        <end position="415"/>
    </location>
</feature>
<dbReference type="PANTHER" id="PTHR30575">
    <property type="entry name" value="PEPTIDASE M20"/>
    <property type="match status" value="1"/>
</dbReference>
<dbReference type="SUPFAM" id="SSF53187">
    <property type="entry name" value="Zn-dependent exopeptidases"/>
    <property type="match status" value="1"/>
</dbReference>
<evidence type="ECO:0000313" key="3">
    <source>
        <dbReference type="EMBL" id="GLC27789.1"/>
    </source>
</evidence>
<dbReference type="SUPFAM" id="SSF55031">
    <property type="entry name" value="Bacterial exopeptidase dimerisation domain"/>
    <property type="match status" value="1"/>
</dbReference>
<dbReference type="Gene3D" id="3.40.630.10">
    <property type="entry name" value="Zn peptidases"/>
    <property type="match status" value="1"/>
</dbReference>
<dbReference type="Proteomes" id="UP001161325">
    <property type="component" value="Unassembled WGS sequence"/>
</dbReference>
<protein>
    <submittedName>
        <fullName evidence="3">Aminobenzoyl-glutamate utilization protein B</fullName>
    </submittedName>
</protein>
<dbReference type="PANTHER" id="PTHR30575:SF0">
    <property type="entry name" value="XAA-ARG DIPEPTIDASE"/>
    <property type="match status" value="1"/>
</dbReference>
<proteinExistence type="predicted"/>
<feature type="chain" id="PRO_5041281755" evidence="2">
    <location>
        <begin position="36"/>
        <end position="564"/>
    </location>
</feature>
<dbReference type="GO" id="GO:0005737">
    <property type="term" value="C:cytoplasm"/>
    <property type="evidence" value="ECO:0007669"/>
    <property type="project" value="TreeGrafter"/>
</dbReference>
<dbReference type="GO" id="GO:0046657">
    <property type="term" value="P:folic acid catabolic process"/>
    <property type="evidence" value="ECO:0007669"/>
    <property type="project" value="TreeGrafter"/>
</dbReference>
<dbReference type="EMBL" id="BRXS01000007">
    <property type="protein sequence ID" value="GLC27789.1"/>
    <property type="molecule type" value="Genomic_DNA"/>
</dbReference>
<dbReference type="AlphaFoldDB" id="A0AA37Q7Q2"/>
<gene>
    <name evidence="3" type="ORF">rosag_43020</name>
</gene>
<feature type="signal peptide" evidence="2">
    <location>
        <begin position="1"/>
        <end position="35"/>
    </location>
</feature>
<reference evidence="3" key="1">
    <citation type="submission" date="2022-08" db="EMBL/GenBank/DDBJ databases">
        <title>Draft genome sequencing of Roseisolibacter agri AW1220.</title>
        <authorList>
            <person name="Tobiishi Y."/>
            <person name="Tonouchi A."/>
        </authorList>
    </citation>
    <scope>NUCLEOTIDE SEQUENCE</scope>
    <source>
        <strain evidence="3">AW1220</strain>
    </source>
</reference>
<evidence type="ECO:0000313" key="4">
    <source>
        <dbReference type="Proteomes" id="UP001161325"/>
    </source>
</evidence>
<evidence type="ECO:0000256" key="1">
    <source>
        <dbReference type="SAM" id="MobiDB-lite"/>
    </source>
</evidence>
<dbReference type="GO" id="GO:0071713">
    <property type="term" value="F:para-aminobenzoyl-glutamate hydrolase activity"/>
    <property type="evidence" value="ECO:0007669"/>
    <property type="project" value="TreeGrafter"/>
</dbReference>
<dbReference type="InterPro" id="IPR017439">
    <property type="entry name" value="Amidohydrolase"/>
</dbReference>
<organism evidence="3 4">
    <name type="scientific">Roseisolibacter agri</name>
    <dbReference type="NCBI Taxonomy" id="2014610"/>
    <lineage>
        <taxon>Bacteria</taxon>
        <taxon>Pseudomonadati</taxon>
        <taxon>Gemmatimonadota</taxon>
        <taxon>Gemmatimonadia</taxon>
        <taxon>Gemmatimonadales</taxon>
        <taxon>Gemmatimonadaceae</taxon>
        <taxon>Roseisolibacter</taxon>
    </lineage>
</organism>
<dbReference type="NCBIfam" id="TIGR01891">
    <property type="entry name" value="amidohydrolases"/>
    <property type="match status" value="1"/>
</dbReference>
<accession>A0AA37Q7Q2</accession>
<dbReference type="GO" id="GO:0016805">
    <property type="term" value="F:dipeptidase activity"/>
    <property type="evidence" value="ECO:0007669"/>
    <property type="project" value="TreeGrafter"/>
</dbReference>
<dbReference type="Gene3D" id="3.30.70.360">
    <property type="match status" value="1"/>
</dbReference>
<sequence>MPPRPTLARRLAAAALPACALAALATLALAPRAAAAQRDSARATAADSIKYRYPTDARLAALKAEAAKKIDERAKLIQEMVDQVFSYGELGFQEVETSKYLTGILEQNGFKVERGVAGIPTAFVARWGSGKPVISLGSDIDGIPQATSKPGVAYRDPITVQGAPGHGEGHNSGMPLNVAAALVVKEIMQREKLPGTLVLWPGVAEEQMAGKAFLVRAGVFKDVDVTLFTHVSNDLGVSWGQSSSNALISALFKFKGSSAHSAGAPWRGRSALDAVMMLGMGWDMKREHLELPQRSHYVIPDGGDQPNVVPSTASIWFYFRERDYPKTLALFEAAKTMAQGAAMLTNTQVDTIQMIGSGWSGHFNRPIAEAMYQNIQTVGMPAWDEKDQQLAKALQRELGSPDSGLSKRPGRLGGPVNEATRMGGGSDDIGDVSWNVPTITLRYPSNIPGTPGHNWANSIAMATPIAHKGVVAGAKVQAMTMLDILMTPQIVTDAWSYFNDVQTKTVKYKPFIAATDQPPIWLNADIMAQYRPEMRKYYYDAKKYRTYLEQLGVTYPTVKTPTVP</sequence>
<dbReference type="RefSeq" id="WP_284352219.1">
    <property type="nucleotide sequence ID" value="NZ_BRXS01000007.1"/>
</dbReference>
<name>A0AA37Q7Q2_9BACT</name>
<keyword evidence="2" id="KW-0732">Signal</keyword>